<dbReference type="RefSeq" id="WP_344281285.1">
    <property type="nucleotide sequence ID" value="NZ_BAAAKV010000053.1"/>
</dbReference>
<sequence>MTTGALARVLRGSADHAEGRSTARTDAAEPCDLCGAPVAADHRHVFDVGRQEILCACRPCSLLFVKEEAGEGHYRLVPRRRVRLPPVDTKALGVPVGLAFFVRRPDTTVTAHYPSPAGATRWEADPRAWREAVARCPPLDTLAPDVEALLVNTARGLRHHWIVPVDDCFRMVALVRRHWRGMSGGDRVWPALERFFGELTEQR</sequence>
<protein>
    <submittedName>
        <fullName evidence="1">DUF5947 family protein</fullName>
    </submittedName>
</protein>
<comment type="caution">
    <text evidence="1">The sequence shown here is derived from an EMBL/GenBank/DDBJ whole genome shotgun (WGS) entry which is preliminary data.</text>
</comment>
<reference evidence="1 2" key="1">
    <citation type="journal article" date="2019" name="Int. J. Syst. Evol. Microbiol.">
        <title>The Global Catalogue of Microorganisms (GCM) 10K type strain sequencing project: providing services to taxonomists for standard genome sequencing and annotation.</title>
        <authorList>
            <consortium name="The Broad Institute Genomics Platform"/>
            <consortium name="The Broad Institute Genome Sequencing Center for Infectious Disease"/>
            <person name="Wu L."/>
            <person name="Ma J."/>
        </authorList>
    </citation>
    <scope>NUCLEOTIDE SEQUENCE [LARGE SCALE GENOMIC DNA]</scope>
    <source>
        <strain evidence="1 2">JCM 12696</strain>
    </source>
</reference>
<dbReference type="Pfam" id="PF19372">
    <property type="entry name" value="DUF5947"/>
    <property type="match status" value="1"/>
</dbReference>
<dbReference type="EMBL" id="BAAAKV010000053">
    <property type="protein sequence ID" value="GAA1187581.1"/>
    <property type="molecule type" value="Genomic_DNA"/>
</dbReference>
<gene>
    <name evidence="1" type="ORF">GCM10009654_51470</name>
</gene>
<dbReference type="Proteomes" id="UP001501371">
    <property type="component" value="Unassembled WGS sequence"/>
</dbReference>
<name>A0ABN1V2Y2_9ACTN</name>
<proteinExistence type="predicted"/>
<keyword evidence="2" id="KW-1185">Reference proteome</keyword>
<organism evidence="1 2">
    <name type="scientific">Streptomyces hebeiensis</name>
    <dbReference type="NCBI Taxonomy" id="229486"/>
    <lineage>
        <taxon>Bacteria</taxon>
        <taxon>Bacillati</taxon>
        <taxon>Actinomycetota</taxon>
        <taxon>Actinomycetes</taxon>
        <taxon>Kitasatosporales</taxon>
        <taxon>Streptomycetaceae</taxon>
        <taxon>Streptomyces</taxon>
    </lineage>
</organism>
<dbReference type="InterPro" id="IPR045991">
    <property type="entry name" value="DUF5947"/>
</dbReference>
<accession>A0ABN1V2Y2</accession>
<evidence type="ECO:0000313" key="1">
    <source>
        <dbReference type="EMBL" id="GAA1187581.1"/>
    </source>
</evidence>
<evidence type="ECO:0000313" key="2">
    <source>
        <dbReference type="Proteomes" id="UP001501371"/>
    </source>
</evidence>